<evidence type="ECO:0000256" key="1">
    <source>
        <dbReference type="SAM" id="SignalP"/>
    </source>
</evidence>
<keyword evidence="1" id="KW-0732">Signal</keyword>
<organism evidence="2 3">
    <name type="scientific">Geranomyces variabilis</name>
    <dbReference type="NCBI Taxonomy" id="109894"/>
    <lineage>
        <taxon>Eukaryota</taxon>
        <taxon>Fungi</taxon>
        <taxon>Fungi incertae sedis</taxon>
        <taxon>Chytridiomycota</taxon>
        <taxon>Chytridiomycota incertae sedis</taxon>
        <taxon>Chytridiomycetes</taxon>
        <taxon>Spizellomycetales</taxon>
        <taxon>Powellomycetaceae</taxon>
        <taxon>Geranomyces</taxon>
    </lineage>
</organism>
<feature type="signal peptide" evidence="1">
    <location>
        <begin position="1"/>
        <end position="18"/>
    </location>
</feature>
<dbReference type="Proteomes" id="UP001212152">
    <property type="component" value="Unassembled WGS sequence"/>
</dbReference>
<dbReference type="AlphaFoldDB" id="A0AAD5TUA5"/>
<sequence length="291" mass="28111">MRSSIAVLAAVALPLAAAQGSWNRRVYFTDSTCAGSIGYEESVFAPTTACPAGSTGAIANCEVKSTAKVASGEETGCDAVPTNSAVSVDPYFPAAGAAKIAKANYLTVNAYNAATCGKGTGNVAITQLTFAADGACYVMEPGNYFKASCNSAGAIVQWCDDADCTACPAAKVMSFRSDCSSGDYQGQPAQSICTLAAGNVDQPLPVVNGTTSVIAPLPASSTIAAASSTVASASASGAAATAAAPKTAGGASAATPSSTAAASDKSSGAALESAAGALGALLSGLAAAVAL</sequence>
<evidence type="ECO:0000313" key="3">
    <source>
        <dbReference type="Proteomes" id="UP001212152"/>
    </source>
</evidence>
<accession>A0AAD5TUA5</accession>
<gene>
    <name evidence="2" type="ORF">HDU87_000166</name>
</gene>
<comment type="caution">
    <text evidence="2">The sequence shown here is derived from an EMBL/GenBank/DDBJ whole genome shotgun (WGS) entry which is preliminary data.</text>
</comment>
<reference evidence="2" key="1">
    <citation type="submission" date="2020-05" db="EMBL/GenBank/DDBJ databases">
        <title>Phylogenomic resolution of chytrid fungi.</title>
        <authorList>
            <person name="Stajich J.E."/>
            <person name="Amses K."/>
            <person name="Simmons R."/>
            <person name="Seto K."/>
            <person name="Myers J."/>
            <person name="Bonds A."/>
            <person name="Quandt C.A."/>
            <person name="Barry K."/>
            <person name="Liu P."/>
            <person name="Grigoriev I."/>
            <person name="Longcore J.E."/>
            <person name="James T.Y."/>
        </authorList>
    </citation>
    <scope>NUCLEOTIDE SEQUENCE</scope>
    <source>
        <strain evidence="2">JEL0379</strain>
    </source>
</reference>
<keyword evidence="3" id="KW-1185">Reference proteome</keyword>
<evidence type="ECO:0000313" key="2">
    <source>
        <dbReference type="EMBL" id="KAJ3185543.1"/>
    </source>
</evidence>
<evidence type="ECO:0008006" key="4">
    <source>
        <dbReference type="Google" id="ProtNLM"/>
    </source>
</evidence>
<name>A0AAD5TUA5_9FUNG</name>
<proteinExistence type="predicted"/>
<protein>
    <recommendedName>
        <fullName evidence="4">Secreted protein</fullName>
    </recommendedName>
</protein>
<dbReference type="EMBL" id="JADGJQ010000001">
    <property type="protein sequence ID" value="KAJ3185543.1"/>
    <property type="molecule type" value="Genomic_DNA"/>
</dbReference>
<feature type="chain" id="PRO_5042134318" description="Secreted protein" evidence="1">
    <location>
        <begin position="19"/>
        <end position="291"/>
    </location>
</feature>